<dbReference type="InterPro" id="IPR045063">
    <property type="entry name" value="Dynamin_N"/>
</dbReference>
<dbReference type="GO" id="GO:0005525">
    <property type="term" value="F:GTP binding"/>
    <property type="evidence" value="ECO:0007669"/>
    <property type="project" value="InterPro"/>
</dbReference>
<dbReference type="InterPro" id="IPR020850">
    <property type="entry name" value="GED_dom"/>
</dbReference>
<dbReference type="Gene3D" id="3.40.50.300">
    <property type="entry name" value="P-loop containing nucleotide triphosphate hydrolases"/>
    <property type="match status" value="1"/>
</dbReference>
<dbReference type="GO" id="GO:0031623">
    <property type="term" value="P:receptor internalization"/>
    <property type="evidence" value="ECO:0007669"/>
    <property type="project" value="TreeGrafter"/>
</dbReference>
<dbReference type="InterPro" id="IPR030381">
    <property type="entry name" value="G_DYNAMIN_dom"/>
</dbReference>
<proteinExistence type="predicted"/>
<dbReference type="EMBL" id="MU001702">
    <property type="protein sequence ID" value="KAF2452910.1"/>
    <property type="molecule type" value="Genomic_DNA"/>
</dbReference>
<dbReference type="GO" id="GO:0005737">
    <property type="term" value="C:cytoplasm"/>
    <property type="evidence" value="ECO:0007669"/>
    <property type="project" value="TreeGrafter"/>
</dbReference>
<dbReference type="GO" id="GO:0005886">
    <property type="term" value="C:plasma membrane"/>
    <property type="evidence" value="ECO:0007669"/>
    <property type="project" value="TreeGrafter"/>
</dbReference>
<dbReference type="GO" id="GO:0003924">
    <property type="term" value="F:GTPase activity"/>
    <property type="evidence" value="ECO:0007669"/>
    <property type="project" value="InterPro"/>
</dbReference>
<gene>
    <name evidence="6" type="ORF">BDY21DRAFT_311420</name>
</gene>
<evidence type="ECO:0000259" key="4">
    <source>
        <dbReference type="PROSITE" id="PS51388"/>
    </source>
</evidence>
<feature type="domain" description="GED" evidence="4">
    <location>
        <begin position="711"/>
        <end position="808"/>
    </location>
</feature>
<feature type="domain" description="Dynamin-type G" evidence="5">
    <location>
        <begin position="51"/>
        <end position="370"/>
    </location>
</feature>
<feature type="region of interest" description="Disordered" evidence="3">
    <location>
        <begin position="1"/>
        <end position="26"/>
    </location>
</feature>
<feature type="region of interest" description="Disordered" evidence="3">
    <location>
        <begin position="462"/>
        <end position="512"/>
    </location>
</feature>
<evidence type="ECO:0000256" key="1">
    <source>
        <dbReference type="ARBA" id="ARBA00022741"/>
    </source>
</evidence>
<dbReference type="InterPro" id="IPR022812">
    <property type="entry name" value="Dynamin"/>
</dbReference>
<dbReference type="PROSITE" id="PS51388">
    <property type="entry name" value="GED"/>
    <property type="match status" value="1"/>
</dbReference>
<dbReference type="GO" id="GO:0005874">
    <property type="term" value="C:microtubule"/>
    <property type="evidence" value="ECO:0007669"/>
    <property type="project" value="TreeGrafter"/>
</dbReference>
<dbReference type="PROSITE" id="PS51718">
    <property type="entry name" value="G_DYNAMIN_2"/>
    <property type="match status" value="1"/>
</dbReference>
<keyword evidence="2" id="KW-0342">GTP-binding</keyword>
<dbReference type="SMART" id="SM00053">
    <property type="entry name" value="DYNc"/>
    <property type="match status" value="1"/>
</dbReference>
<evidence type="ECO:0000313" key="7">
    <source>
        <dbReference type="Proteomes" id="UP000799766"/>
    </source>
</evidence>
<dbReference type="Pfam" id="PF01031">
    <property type="entry name" value="Dynamin_M"/>
    <property type="match status" value="1"/>
</dbReference>
<keyword evidence="7" id="KW-1185">Reference proteome</keyword>
<evidence type="ECO:0000313" key="6">
    <source>
        <dbReference type="EMBL" id="KAF2452910.1"/>
    </source>
</evidence>
<protein>
    <submittedName>
        <fullName evidence="6">P-loop containing nucleoside triphosphate hydrolase protein</fullName>
    </submittedName>
</protein>
<organism evidence="6 7">
    <name type="scientific">Lineolata rhizophorae</name>
    <dbReference type="NCBI Taxonomy" id="578093"/>
    <lineage>
        <taxon>Eukaryota</taxon>
        <taxon>Fungi</taxon>
        <taxon>Dikarya</taxon>
        <taxon>Ascomycota</taxon>
        <taxon>Pezizomycotina</taxon>
        <taxon>Dothideomycetes</taxon>
        <taxon>Dothideomycetes incertae sedis</taxon>
        <taxon>Lineolatales</taxon>
        <taxon>Lineolataceae</taxon>
        <taxon>Lineolata</taxon>
    </lineage>
</organism>
<dbReference type="GO" id="GO:0008017">
    <property type="term" value="F:microtubule binding"/>
    <property type="evidence" value="ECO:0007669"/>
    <property type="project" value="TreeGrafter"/>
</dbReference>
<dbReference type="OrthoDB" id="5061070at2759"/>
<dbReference type="InterPro" id="IPR001401">
    <property type="entry name" value="Dynamin_GTPase"/>
</dbReference>
<dbReference type="SUPFAM" id="SSF52540">
    <property type="entry name" value="P-loop containing nucleoside triphosphate hydrolases"/>
    <property type="match status" value="1"/>
</dbReference>
<keyword evidence="1" id="KW-0547">Nucleotide-binding</keyword>
<dbReference type="Pfam" id="PF00350">
    <property type="entry name" value="Dynamin_N"/>
    <property type="match status" value="1"/>
</dbReference>
<dbReference type="InterPro" id="IPR027417">
    <property type="entry name" value="P-loop_NTPase"/>
</dbReference>
<reference evidence="6" key="1">
    <citation type="journal article" date="2020" name="Stud. Mycol.">
        <title>101 Dothideomycetes genomes: a test case for predicting lifestyles and emergence of pathogens.</title>
        <authorList>
            <person name="Haridas S."/>
            <person name="Albert R."/>
            <person name="Binder M."/>
            <person name="Bloem J."/>
            <person name="Labutti K."/>
            <person name="Salamov A."/>
            <person name="Andreopoulos B."/>
            <person name="Baker S."/>
            <person name="Barry K."/>
            <person name="Bills G."/>
            <person name="Bluhm B."/>
            <person name="Cannon C."/>
            <person name="Castanera R."/>
            <person name="Culley D."/>
            <person name="Daum C."/>
            <person name="Ezra D."/>
            <person name="Gonzalez J."/>
            <person name="Henrissat B."/>
            <person name="Kuo A."/>
            <person name="Liang C."/>
            <person name="Lipzen A."/>
            <person name="Lutzoni F."/>
            <person name="Magnuson J."/>
            <person name="Mondo S."/>
            <person name="Nolan M."/>
            <person name="Ohm R."/>
            <person name="Pangilinan J."/>
            <person name="Park H.-J."/>
            <person name="Ramirez L."/>
            <person name="Alfaro M."/>
            <person name="Sun H."/>
            <person name="Tritt A."/>
            <person name="Yoshinaga Y."/>
            <person name="Zwiers L.-H."/>
            <person name="Turgeon B."/>
            <person name="Goodwin S."/>
            <person name="Spatafora J."/>
            <person name="Crous P."/>
            <person name="Grigoriev I."/>
        </authorList>
    </citation>
    <scope>NUCLEOTIDE SEQUENCE</scope>
    <source>
        <strain evidence="6">ATCC 16933</strain>
    </source>
</reference>
<dbReference type="PRINTS" id="PR00195">
    <property type="entry name" value="DYNAMIN"/>
</dbReference>
<dbReference type="AlphaFoldDB" id="A0A6A6NME3"/>
<dbReference type="CDD" id="cd08771">
    <property type="entry name" value="DLP_1"/>
    <property type="match status" value="1"/>
</dbReference>
<dbReference type="Proteomes" id="UP000799766">
    <property type="component" value="Unassembled WGS sequence"/>
</dbReference>
<evidence type="ECO:0000256" key="3">
    <source>
        <dbReference type="SAM" id="MobiDB-lite"/>
    </source>
</evidence>
<sequence length="825" mass="92926">MAGEHSDLNSDDTETAGSPHPLATDSATNAEIKELLALINRLEQLQIERTVLPLPKIVVVGDQSAGKSSLVEAISEIKVPRAAGTCTRCPLQIKLARSPNQAASWQAEVSLHRTYDYNKSPRERSKYSKHWELRDQPVSIKLCSVSDRDDLEDVIVRAQAATLNPSVDPHVFMQPGADIAYSETKFSPNVVCINVEAPGLPELSFYDLPGIINQARHGEEYLVHTVRRMASEYMQDEKTIIMLACAMEGDIQNCTAASLVTNVGATRRCIGVLTKPDRIPAGDPVDQWEEVLNGRKFGLGYSYFVTKQPSTEDLNAGISHQRAREAERVFFATKEPWATRFSQYKERFGTHNLQDRLSELLAKQIFDALPDIANKVEAKIKEIEAKLACLPGPPRNAYHTVHHTIYEFSRYIADGIDKQEGSFRRAWKIIMRAFRDTDLGLAQPLLKPITTAEFEEHKEIKNQLPITIDDEDDEGEVNKRQPITPSNKNPRKRPANGNGRPLSTPTTNNNGFDGRVIAGPKMPGEALGIPISCKIFTLEEIKEKLNDFADIALPREVNRGAVRSLMGDAYSYVNAPIDRFLLRLRYELNDLLDDAFSRTFDRWRSTHLWKNSGTFLKDDVVEGYVKRQAEFAALLGRMTTAKPVTGNDHIFSILKNEALAILHDKRFEQRAELHLDRAELYGKAIKDKESKIKKKDPKFVEELGSDPEEDQVQVMAEIRAFYISASSRFADYVQESVECEVFDDLKTTIAGKLQGALGLDGTNEDIQRCEELLAEDPQREYERRHYKAELESVQKAREHLAALMNRYGIFGQVNVDLEHVDIPVV</sequence>
<dbReference type="InterPro" id="IPR000375">
    <property type="entry name" value="Dynamin_stalk"/>
</dbReference>
<accession>A0A6A6NME3</accession>
<keyword evidence="6" id="KW-0378">Hydrolase</keyword>
<dbReference type="PANTHER" id="PTHR11566">
    <property type="entry name" value="DYNAMIN"/>
    <property type="match status" value="1"/>
</dbReference>
<evidence type="ECO:0000256" key="2">
    <source>
        <dbReference type="ARBA" id="ARBA00023134"/>
    </source>
</evidence>
<dbReference type="PANTHER" id="PTHR11566:SF131">
    <property type="entry name" value="GTPASE, PUTATIVE (AFU_ORTHOLOGUE AFUA_6G07630)-RELATED"/>
    <property type="match status" value="1"/>
</dbReference>
<evidence type="ECO:0000259" key="5">
    <source>
        <dbReference type="PROSITE" id="PS51718"/>
    </source>
</evidence>
<name>A0A6A6NME3_9PEZI</name>
<feature type="compositionally biased region" description="Polar residues" evidence="3">
    <location>
        <begin position="501"/>
        <end position="511"/>
    </location>
</feature>